<dbReference type="EMBL" id="JBBHLI010000007">
    <property type="protein sequence ID" value="MEK9501730.1"/>
    <property type="molecule type" value="Genomic_DNA"/>
</dbReference>
<evidence type="ECO:0000256" key="1">
    <source>
        <dbReference type="SAM" id="Phobius"/>
    </source>
</evidence>
<organism evidence="2 3">
    <name type="scientific">Gaopeijia maritima</name>
    <dbReference type="NCBI Taxonomy" id="3119007"/>
    <lineage>
        <taxon>Bacteria</taxon>
        <taxon>Pseudomonadati</taxon>
        <taxon>Gemmatimonadota</taxon>
        <taxon>Longimicrobiia</taxon>
        <taxon>Gaopeijiales</taxon>
        <taxon>Gaopeijiaceae</taxon>
        <taxon>Gaopeijia</taxon>
    </lineage>
</organism>
<reference evidence="2 3" key="1">
    <citation type="submission" date="2024-02" db="EMBL/GenBank/DDBJ databases">
        <title>A novel Gemmatimonadota bacterium.</title>
        <authorList>
            <person name="Du Z.-J."/>
            <person name="Ye Y.-Q."/>
        </authorList>
    </citation>
    <scope>NUCLEOTIDE SEQUENCE [LARGE SCALE GENOMIC DNA]</scope>
    <source>
        <strain evidence="2 3">DH-20</strain>
    </source>
</reference>
<feature type="transmembrane region" description="Helical" evidence="1">
    <location>
        <begin position="84"/>
        <end position="101"/>
    </location>
</feature>
<name>A0ABU9ECR6_9BACT</name>
<feature type="transmembrane region" description="Helical" evidence="1">
    <location>
        <begin position="12"/>
        <end position="36"/>
    </location>
</feature>
<accession>A0ABU9ECR6</accession>
<protein>
    <submittedName>
        <fullName evidence="2">Uncharacterized protein</fullName>
    </submittedName>
</protein>
<dbReference type="RefSeq" id="WP_405287133.1">
    <property type="nucleotide sequence ID" value="NZ_JBBHLI010000007.1"/>
</dbReference>
<gene>
    <name evidence="2" type="ORF">WI372_12125</name>
</gene>
<dbReference type="Proteomes" id="UP001484239">
    <property type="component" value="Unassembled WGS sequence"/>
</dbReference>
<evidence type="ECO:0000313" key="3">
    <source>
        <dbReference type="Proteomes" id="UP001484239"/>
    </source>
</evidence>
<proteinExistence type="predicted"/>
<comment type="caution">
    <text evidence="2">The sequence shown here is derived from an EMBL/GenBank/DDBJ whole genome shotgun (WGS) entry which is preliminary data.</text>
</comment>
<feature type="transmembrane region" description="Helical" evidence="1">
    <location>
        <begin position="107"/>
        <end position="127"/>
    </location>
</feature>
<keyword evidence="1" id="KW-0472">Membrane</keyword>
<keyword evidence="1" id="KW-0812">Transmembrane</keyword>
<sequence>MTDENTSAHRVAGGFLCTTALLGAAFWLLIVLKFVIEPSGTFSLGGFTGSTRRDALMATPAAITGLTCQFLFGLGLWRRRPWTVWFGGACIGIMVLGRVAAPHLSSAPWISLALPMIGLVPISALLWSRRHPAALQPSPRQVLSSRE</sequence>
<evidence type="ECO:0000313" key="2">
    <source>
        <dbReference type="EMBL" id="MEK9501730.1"/>
    </source>
</evidence>
<keyword evidence="1" id="KW-1133">Transmembrane helix</keyword>
<feature type="transmembrane region" description="Helical" evidence="1">
    <location>
        <begin position="56"/>
        <end position="77"/>
    </location>
</feature>
<keyword evidence="3" id="KW-1185">Reference proteome</keyword>